<protein>
    <submittedName>
        <fullName evidence="1">DUF2487 domain-containing protein</fullName>
    </submittedName>
</protein>
<proteinExistence type="predicted"/>
<name>A0A2U3AIS0_9BACL</name>
<dbReference type="Pfam" id="PF10673">
    <property type="entry name" value="DUF2487"/>
    <property type="match status" value="1"/>
</dbReference>
<reference evidence="1 2" key="1">
    <citation type="submission" date="2018-05" db="EMBL/GenBank/DDBJ databases">
        <title>Kurthia sibirica genome sequence.</title>
        <authorList>
            <person name="Maclea K.S."/>
            <person name="Goen A.E."/>
        </authorList>
    </citation>
    <scope>NUCLEOTIDE SEQUENCE [LARGE SCALE GENOMIC DNA]</scope>
    <source>
        <strain evidence="1 2">ATCC 49154</strain>
    </source>
</reference>
<dbReference type="AlphaFoldDB" id="A0A2U3AIS0"/>
<organism evidence="1 2">
    <name type="scientific">Kurthia sibirica</name>
    <dbReference type="NCBI Taxonomy" id="202750"/>
    <lineage>
        <taxon>Bacteria</taxon>
        <taxon>Bacillati</taxon>
        <taxon>Bacillota</taxon>
        <taxon>Bacilli</taxon>
        <taxon>Bacillales</taxon>
        <taxon>Caryophanaceae</taxon>
        <taxon>Kurthia</taxon>
    </lineage>
</organism>
<comment type="caution">
    <text evidence="1">The sequence shown here is derived from an EMBL/GenBank/DDBJ whole genome shotgun (WGS) entry which is preliminary data.</text>
</comment>
<keyword evidence="2" id="KW-1185">Reference proteome</keyword>
<sequence>MYWNGKDIEIFTAQKEFIDTAIVPLTKLSGALDQIKQSASSAEFLMSLTAFVEQQFKGRIVMLPPLLYTAAMNQADLLEKIHEELQVAGFKYIFFMTTDHSWTSLNDLYDLLWLPSIPLESMDQKMKQAVLGDQLRQIIPILSQKWR</sequence>
<dbReference type="InterPro" id="IPR019615">
    <property type="entry name" value="DUF2487"/>
</dbReference>
<evidence type="ECO:0000313" key="2">
    <source>
        <dbReference type="Proteomes" id="UP000245938"/>
    </source>
</evidence>
<accession>A0A2U3AIS0</accession>
<gene>
    <name evidence="1" type="ORF">DEX24_13360</name>
</gene>
<dbReference type="OrthoDB" id="2678750at2"/>
<dbReference type="EMBL" id="QFVR01000021">
    <property type="protein sequence ID" value="PWI24449.1"/>
    <property type="molecule type" value="Genomic_DNA"/>
</dbReference>
<evidence type="ECO:0000313" key="1">
    <source>
        <dbReference type="EMBL" id="PWI24449.1"/>
    </source>
</evidence>
<dbReference type="Proteomes" id="UP000245938">
    <property type="component" value="Unassembled WGS sequence"/>
</dbReference>
<dbReference type="RefSeq" id="WP_109306914.1">
    <property type="nucleotide sequence ID" value="NZ_BJUF01000052.1"/>
</dbReference>